<feature type="domain" description="HMA" evidence="2">
    <location>
        <begin position="2"/>
        <end position="68"/>
    </location>
</feature>
<name>A0A850PDY0_9PROT</name>
<dbReference type="CDD" id="cd00371">
    <property type="entry name" value="HMA"/>
    <property type="match status" value="1"/>
</dbReference>
<accession>A0A850PDY0</accession>
<protein>
    <submittedName>
        <fullName evidence="3">Heavy-metal-associated domain-containing protein</fullName>
    </submittedName>
</protein>
<dbReference type="Proteomes" id="UP000585665">
    <property type="component" value="Unassembled WGS sequence"/>
</dbReference>
<keyword evidence="1" id="KW-0479">Metal-binding</keyword>
<dbReference type="PANTHER" id="PTHR46594:SF4">
    <property type="entry name" value="P-TYPE CATION-TRANSPORTING ATPASE"/>
    <property type="match status" value="1"/>
</dbReference>
<evidence type="ECO:0000313" key="4">
    <source>
        <dbReference type="Proteomes" id="UP000585665"/>
    </source>
</evidence>
<dbReference type="PROSITE" id="PS50846">
    <property type="entry name" value="HMA_2"/>
    <property type="match status" value="1"/>
</dbReference>
<dbReference type="SUPFAM" id="SSF55008">
    <property type="entry name" value="HMA, heavy metal-associated domain"/>
    <property type="match status" value="1"/>
</dbReference>
<gene>
    <name evidence="3" type="ORF">HUK82_08905</name>
</gene>
<reference evidence="3 4" key="1">
    <citation type="submission" date="2020-06" db="EMBL/GenBank/DDBJ databases">
        <title>Description of novel acetic acid bacteria.</title>
        <authorList>
            <person name="Sombolestani A."/>
        </authorList>
    </citation>
    <scope>NUCLEOTIDE SEQUENCE [LARGE SCALE GENOMIC DNA]</scope>
    <source>
        <strain evidence="3 4">LMG 27010</strain>
    </source>
</reference>
<proteinExistence type="predicted"/>
<dbReference type="AlphaFoldDB" id="A0A850PDY0"/>
<comment type="caution">
    <text evidence="3">The sequence shown here is derived from an EMBL/GenBank/DDBJ whole genome shotgun (WGS) entry which is preliminary data.</text>
</comment>
<dbReference type="PANTHER" id="PTHR46594">
    <property type="entry name" value="P-TYPE CATION-TRANSPORTING ATPASE"/>
    <property type="match status" value="1"/>
</dbReference>
<dbReference type="Pfam" id="PF00403">
    <property type="entry name" value="HMA"/>
    <property type="match status" value="1"/>
</dbReference>
<dbReference type="RefSeq" id="WP_176613636.1">
    <property type="nucleotide sequence ID" value="NZ_JABXXR010000058.1"/>
</dbReference>
<sequence>MQTAFFTVEGMTCDGCSSGLQKALSALDGVVSATVDRAAARASVDYDPGRVSPSSLRAAIEDAGFDVPA</sequence>
<dbReference type="GO" id="GO:0046872">
    <property type="term" value="F:metal ion binding"/>
    <property type="evidence" value="ECO:0007669"/>
    <property type="project" value="UniProtKB-KW"/>
</dbReference>
<evidence type="ECO:0000256" key="1">
    <source>
        <dbReference type="ARBA" id="ARBA00022723"/>
    </source>
</evidence>
<dbReference type="FunFam" id="3.30.70.100:FF:000005">
    <property type="entry name" value="Copper-exporting P-type ATPase A"/>
    <property type="match status" value="1"/>
</dbReference>
<dbReference type="InterPro" id="IPR036163">
    <property type="entry name" value="HMA_dom_sf"/>
</dbReference>
<organism evidence="3 4">
    <name type="scientific">Ameyamaea chiangmaiensis</name>
    <dbReference type="NCBI Taxonomy" id="442969"/>
    <lineage>
        <taxon>Bacteria</taxon>
        <taxon>Pseudomonadati</taxon>
        <taxon>Pseudomonadota</taxon>
        <taxon>Alphaproteobacteria</taxon>
        <taxon>Acetobacterales</taxon>
        <taxon>Acetobacteraceae</taxon>
        <taxon>Ameyamaea</taxon>
    </lineage>
</organism>
<evidence type="ECO:0000313" key="3">
    <source>
        <dbReference type="EMBL" id="NVN40680.1"/>
    </source>
</evidence>
<evidence type="ECO:0000259" key="2">
    <source>
        <dbReference type="PROSITE" id="PS50846"/>
    </source>
</evidence>
<keyword evidence="4" id="KW-1185">Reference proteome</keyword>
<dbReference type="PRINTS" id="PR00942">
    <property type="entry name" value="CUATPASEI"/>
</dbReference>
<dbReference type="Gene3D" id="3.30.70.100">
    <property type="match status" value="1"/>
</dbReference>
<dbReference type="InterPro" id="IPR006121">
    <property type="entry name" value="HMA_dom"/>
</dbReference>
<dbReference type="EMBL" id="JABXXR010000058">
    <property type="protein sequence ID" value="NVN40680.1"/>
    <property type="molecule type" value="Genomic_DNA"/>
</dbReference>